<dbReference type="AlphaFoldDB" id="A0A9J6FZW9"/>
<evidence type="ECO:0000256" key="1">
    <source>
        <dbReference type="SAM" id="MobiDB-lite"/>
    </source>
</evidence>
<feature type="compositionally biased region" description="Basic and acidic residues" evidence="1">
    <location>
        <begin position="327"/>
        <end position="336"/>
    </location>
</feature>
<evidence type="ECO:0000313" key="2">
    <source>
        <dbReference type="EMBL" id="KAH9368778.1"/>
    </source>
</evidence>
<dbReference type="Proteomes" id="UP000821853">
    <property type="component" value="Chromosome 2"/>
</dbReference>
<accession>A0A9J6FZW9</accession>
<feature type="compositionally biased region" description="Basic and acidic residues" evidence="1">
    <location>
        <begin position="41"/>
        <end position="76"/>
    </location>
</feature>
<dbReference type="GO" id="GO:0006998">
    <property type="term" value="P:nuclear envelope organization"/>
    <property type="evidence" value="ECO:0007669"/>
    <property type="project" value="TreeGrafter"/>
</dbReference>
<dbReference type="PANTHER" id="PTHR13428">
    <property type="entry name" value="INNER NUCLEAR MEMBRANE PROTEIN MAN1 LEM DOMAIN CONTAINING PROTEIN"/>
    <property type="match status" value="1"/>
</dbReference>
<reference evidence="2 3" key="1">
    <citation type="journal article" date="2020" name="Cell">
        <title>Large-Scale Comparative Analyses of Tick Genomes Elucidate Their Genetic Diversity and Vector Capacities.</title>
        <authorList>
            <consortium name="Tick Genome and Microbiome Consortium (TIGMIC)"/>
            <person name="Jia N."/>
            <person name="Wang J."/>
            <person name="Shi W."/>
            <person name="Du L."/>
            <person name="Sun Y."/>
            <person name="Zhan W."/>
            <person name="Jiang J.F."/>
            <person name="Wang Q."/>
            <person name="Zhang B."/>
            <person name="Ji P."/>
            <person name="Bell-Sakyi L."/>
            <person name="Cui X.M."/>
            <person name="Yuan T.T."/>
            <person name="Jiang B.G."/>
            <person name="Yang W.F."/>
            <person name="Lam T.T."/>
            <person name="Chang Q.C."/>
            <person name="Ding S.J."/>
            <person name="Wang X.J."/>
            <person name="Zhu J.G."/>
            <person name="Ruan X.D."/>
            <person name="Zhao L."/>
            <person name="Wei J.T."/>
            <person name="Ye R.Z."/>
            <person name="Que T.C."/>
            <person name="Du C.H."/>
            <person name="Zhou Y.H."/>
            <person name="Cheng J.X."/>
            <person name="Dai P.F."/>
            <person name="Guo W.B."/>
            <person name="Han X.H."/>
            <person name="Huang E.J."/>
            <person name="Li L.F."/>
            <person name="Wei W."/>
            <person name="Gao Y.C."/>
            <person name="Liu J.Z."/>
            <person name="Shao H.Z."/>
            <person name="Wang X."/>
            <person name="Wang C.C."/>
            <person name="Yang T.C."/>
            <person name="Huo Q.B."/>
            <person name="Li W."/>
            <person name="Chen H.Y."/>
            <person name="Chen S.E."/>
            <person name="Zhou L.G."/>
            <person name="Ni X.B."/>
            <person name="Tian J.H."/>
            <person name="Sheng Y."/>
            <person name="Liu T."/>
            <person name="Pan Y.S."/>
            <person name="Xia L.Y."/>
            <person name="Li J."/>
            <person name="Zhao F."/>
            <person name="Cao W.C."/>
        </authorList>
    </citation>
    <scope>NUCLEOTIDE SEQUENCE [LARGE SCALE GENOMIC DNA]</scope>
    <source>
        <strain evidence="2">HaeL-2018</strain>
    </source>
</reference>
<dbReference type="OMA" id="CPMYEVE"/>
<feature type="compositionally biased region" description="Low complexity" evidence="1">
    <location>
        <begin position="351"/>
        <end position="369"/>
    </location>
</feature>
<dbReference type="OrthoDB" id="10481135at2759"/>
<organism evidence="2 3">
    <name type="scientific">Haemaphysalis longicornis</name>
    <name type="common">Bush tick</name>
    <dbReference type="NCBI Taxonomy" id="44386"/>
    <lineage>
        <taxon>Eukaryota</taxon>
        <taxon>Metazoa</taxon>
        <taxon>Ecdysozoa</taxon>
        <taxon>Arthropoda</taxon>
        <taxon>Chelicerata</taxon>
        <taxon>Arachnida</taxon>
        <taxon>Acari</taxon>
        <taxon>Parasitiformes</taxon>
        <taxon>Ixodida</taxon>
        <taxon>Ixodoidea</taxon>
        <taxon>Ixodidae</taxon>
        <taxon>Haemaphysalinae</taxon>
        <taxon>Haemaphysalis</taxon>
    </lineage>
</organism>
<keyword evidence="3" id="KW-1185">Reference proteome</keyword>
<dbReference type="GO" id="GO:0031490">
    <property type="term" value="F:chromatin DNA binding"/>
    <property type="evidence" value="ECO:0007669"/>
    <property type="project" value="TreeGrafter"/>
</dbReference>
<dbReference type="PANTHER" id="PTHR13428:SF12">
    <property type="entry name" value="INNER NUCLEAR MEMBRANE PROTEIN MAN1"/>
    <property type="match status" value="1"/>
</dbReference>
<name>A0A9J6FZW9_HAELO</name>
<gene>
    <name evidence="2" type="ORF">HPB48_012423</name>
</gene>
<feature type="region of interest" description="Disordered" evidence="1">
    <location>
        <begin position="512"/>
        <end position="596"/>
    </location>
</feature>
<feature type="compositionally biased region" description="Low complexity" evidence="1">
    <location>
        <begin position="517"/>
        <end position="547"/>
    </location>
</feature>
<feature type="region of interest" description="Disordered" evidence="1">
    <location>
        <begin position="289"/>
        <end position="370"/>
    </location>
</feature>
<feature type="region of interest" description="Disordered" evidence="1">
    <location>
        <begin position="1"/>
        <end position="86"/>
    </location>
</feature>
<feature type="compositionally biased region" description="Low complexity" evidence="1">
    <location>
        <begin position="290"/>
        <end position="312"/>
    </location>
</feature>
<comment type="caution">
    <text evidence="2">The sequence shown here is derived from an EMBL/GenBank/DDBJ whole genome shotgun (WGS) entry which is preliminary data.</text>
</comment>
<dbReference type="VEuPathDB" id="VectorBase:HLOH_055969"/>
<proteinExistence type="predicted"/>
<dbReference type="InterPro" id="IPR052277">
    <property type="entry name" value="INM_ESCRT-Associated"/>
</dbReference>
<evidence type="ECO:0000313" key="3">
    <source>
        <dbReference type="Proteomes" id="UP000821853"/>
    </source>
</evidence>
<sequence length="608" mass="65482">MRTRDYSAIIDLGASSGSRKKSATDDTIRRLPDAATAGKSGSEEDRKSDKRGAKPAEKAESTTDKSSETASKQEHPVKRHKHGSKPCCCPMYEVEMARVPAKGGAVRQGPSDRLGMQVVATETVTKRQYTYNLDIDLPEGVRVSPRGKLVEDQGVSAEQDYDGYAPFIAEPAYGQEYAPPPPTYAFPQQPQLVGPRQLEPYQPIQVARPGSPYQPMQAAPPGPPYQRPQAFGVLPQQMPQQMPPAPQQFPVKTYEPPAQLQRVQIVQGAGGGPKKADSIVFQCVCGHDNTTTTTSSATRSKSKTTSTKASSGDSKKNGAGGKHSRKNSKDSKDSSKSNHSGKKHGRDKKGSSTSSSSTANSSTTTASSAKAKKAGAHNGFIQVQIHCDKCRFAQVVPRLQGVLQQAETDYLQGMQDPDGQGEWYAPNQYRPQQYEPEGYQNQQQFEGALPPSYPGDRQPALVVTCRSRTIMQRSDTNLAGGQYYGDPYGQAVTTNILLGVDMLPYYEYYEAEESNGTTTTTTASSTSTEQARSPRSGTRSPTRTGARSGDKSPIKNGHKSPSKATPSGAKSLDAAKSKTAPDERGSSLCKCGHDGRTCKVCADAKPER</sequence>
<feature type="compositionally biased region" description="Basic and acidic residues" evidence="1">
    <location>
        <begin position="573"/>
        <end position="596"/>
    </location>
</feature>
<protein>
    <submittedName>
        <fullName evidence="2">Uncharacterized protein</fullName>
    </submittedName>
</protein>
<feature type="compositionally biased region" description="Basic and acidic residues" evidence="1">
    <location>
        <begin position="22"/>
        <end position="32"/>
    </location>
</feature>
<dbReference type="EMBL" id="JABSTR010000004">
    <property type="protein sequence ID" value="KAH9368778.1"/>
    <property type="molecule type" value="Genomic_DNA"/>
</dbReference>